<comment type="caution">
    <text evidence="1">The sequence shown here is derived from an EMBL/GenBank/DDBJ whole genome shotgun (WGS) entry which is preliminary data.</text>
</comment>
<sequence>MARNTHTVMKNYIELEGRDKNPPPPEAQINQASVLVNQMLINFILDQENDKLKQKKQFLDSPEARSSQLQNGESFGKSLTQILQQMLQDYNLLIQTQNCKVKTKIKVMPFGIIQEMEKNKMIDQIQEEITRIFKNKYKIGVISDHKIVGKEVKEENSDKQITEEIEPVKTEITDLQTHIIIVISTIYLMSLDGLQPRQYRQLLRTQQFQTLPKDKLVFLLHNWQELPTLGNLIKLKFPNNNQNNLVLLKVLQANLSPKPSISTSQSSETSSSNIIPISTPYVHQVQQEQDHLLHSPVAVSFPPINPSNIIQLSVVNTQHNDMLQPILKTLDKAIPINQQG</sequence>
<evidence type="ECO:0000313" key="1">
    <source>
        <dbReference type="EMBL" id="KAA6404123.1"/>
    </source>
</evidence>
<reference evidence="1 2" key="1">
    <citation type="submission" date="2019-03" db="EMBL/GenBank/DDBJ databases">
        <title>Single cell metagenomics reveals metabolic interactions within the superorganism composed of flagellate Streblomastix strix and complex community of Bacteroidetes bacteria on its surface.</title>
        <authorList>
            <person name="Treitli S.C."/>
            <person name="Kolisko M."/>
            <person name="Husnik F."/>
            <person name="Keeling P."/>
            <person name="Hampl V."/>
        </authorList>
    </citation>
    <scope>NUCLEOTIDE SEQUENCE [LARGE SCALE GENOMIC DNA]</scope>
    <source>
        <strain evidence="1">ST1C</strain>
    </source>
</reference>
<proteinExistence type="predicted"/>
<dbReference type="Proteomes" id="UP000324800">
    <property type="component" value="Unassembled WGS sequence"/>
</dbReference>
<dbReference type="AlphaFoldDB" id="A0A5J4XAJ0"/>
<gene>
    <name evidence="1" type="ORF">EZS28_000351</name>
</gene>
<dbReference type="EMBL" id="SNRW01000027">
    <property type="protein sequence ID" value="KAA6404123.1"/>
    <property type="molecule type" value="Genomic_DNA"/>
</dbReference>
<evidence type="ECO:0000313" key="2">
    <source>
        <dbReference type="Proteomes" id="UP000324800"/>
    </source>
</evidence>
<protein>
    <submittedName>
        <fullName evidence="1">Uncharacterized protein</fullName>
    </submittedName>
</protein>
<accession>A0A5J4XAJ0</accession>
<name>A0A5J4XAJ0_9EUKA</name>
<organism evidence="1 2">
    <name type="scientific">Streblomastix strix</name>
    <dbReference type="NCBI Taxonomy" id="222440"/>
    <lineage>
        <taxon>Eukaryota</taxon>
        <taxon>Metamonada</taxon>
        <taxon>Preaxostyla</taxon>
        <taxon>Oxymonadida</taxon>
        <taxon>Streblomastigidae</taxon>
        <taxon>Streblomastix</taxon>
    </lineage>
</organism>